<comment type="similarity">
    <text evidence="2 7">Belongs to the peptidase M14 family.</text>
</comment>
<evidence type="ECO:0000313" key="10">
    <source>
        <dbReference type="Proteomes" id="UP001604335"/>
    </source>
</evidence>
<gene>
    <name evidence="9" type="ORF">VPK24_10635</name>
</gene>
<dbReference type="SUPFAM" id="SSF53187">
    <property type="entry name" value="Zn-dependent exopeptidases"/>
    <property type="match status" value="1"/>
</dbReference>
<evidence type="ECO:0000256" key="6">
    <source>
        <dbReference type="ARBA" id="ARBA00023049"/>
    </source>
</evidence>
<dbReference type="Gene3D" id="3.40.630.10">
    <property type="entry name" value="Zn peptidases"/>
    <property type="match status" value="1"/>
</dbReference>
<evidence type="ECO:0000259" key="8">
    <source>
        <dbReference type="PROSITE" id="PS52035"/>
    </source>
</evidence>
<dbReference type="Pfam" id="PF00246">
    <property type="entry name" value="Peptidase_M14"/>
    <property type="match status" value="1"/>
</dbReference>
<accession>A0ABW7CAA7</accession>
<dbReference type="PANTHER" id="PTHR11705">
    <property type="entry name" value="PROTEASE FAMILY M14 CARBOXYPEPTIDASE A,B"/>
    <property type="match status" value="1"/>
</dbReference>
<evidence type="ECO:0000313" key="9">
    <source>
        <dbReference type="EMBL" id="MFG3818092.1"/>
    </source>
</evidence>
<dbReference type="PANTHER" id="PTHR11705:SF143">
    <property type="entry name" value="SLL0236 PROTEIN"/>
    <property type="match status" value="1"/>
</dbReference>
<evidence type="ECO:0000256" key="3">
    <source>
        <dbReference type="ARBA" id="ARBA00022670"/>
    </source>
</evidence>
<dbReference type="RefSeq" id="WP_393013020.1">
    <property type="nucleotide sequence ID" value="NZ_JAZAQF010000059.1"/>
</dbReference>
<proteinExistence type="inferred from homology"/>
<dbReference type="EMBL" id="JAZAQF010000059">
    <property type="protein sequence ID" value="MFG3818092.1"/>
    <property type="molecule type" value="Genomic_DNA"/>
</dbReference>
<comment type="caution">
    <text evidence="9">The sequence shown here is derived from an EMBL/GenBank/DDBJ whole genome shotgun (WGS) entry which is preliminary data.</text>
</comment>
<keyword evidence="3" id="KW-0645">Protease</keyword>
<dbReference type="InterPro" id="IPR000834">
    <property type="entry name" value="Peptidase_M14"/>
</dbReference>
<protein>
    <submittedName>
        <fullName evidence="9">M14 family metallopeptidase</fullName>
    </submittedName>
</protein>
<keyword evidence="5" id="KW-0862">Zinc</keyword>
<name>A0ABW7CAA7_9CYAN</name>
<dbReference type="PROSITE" id="PS52035">
    <property type="entry name" value="PEPTIDASE_M14"/>
    <property type="match status" value="1"/>
</dbReference>
<dbReference type="CDD" id="cd06905">
    <property type="entry name" value="M14-like"/>
    <property type="match status" value="1"/>
</dbReference>
<feature type="domain" description="Peptidase M14" evidence="8">
    <location>
        <begin position="8"/>
        <end position="365"/>
    </location>
</feature>
<dbReference type="PRINTS" id="PR00765">
    <property type="entry name" value="CRBOXYPTASEA"/>
</dbReference>
<evidence type="ECO:0000256" key="4">
    <source>
        <dbReference type="ARBA" id="ARBA00022801"/>
    </source>
</evidence>
<keyword evidence="10" id="KW-1185">Reference proteome</keyword>
<evidence type="ECO:0000256" key="2">
    <source>
        <dbReference type="ARBA" id="ARBA00005988"/>
    </source>
</evidence>
<feature type="active site" description="Proton donor/acceptor" evidence="7">
    <location>
        <position position="343"/>
    </location>
</feature>
<dbReference type="Proteomes" id="UP001604335">
    <property type="component" value="Unassembled WGS sequence"/>
</dbReference>
<dbReference type="SMART" id="SM00631">
    <property type="entry name" value="Zn_pept"/>
    <property type="match status" value="1"/>
</dbReference>
<evidence type="ECO:0000256" key="7">
    <source>
        <dbReference type="PROSITE-ProRule" id="PRU01379"/>
    </source>
</evidence>
<evidence type="ECO:0000256" key="5">
    <source>
        <dbReference type="ARBA" id="ARBA00022833"/>
    </source>
</evidence>
<reference evidence="10" key="1">
    <citation type="journal article" date="2024" name="Algal Res.">
        <title>Biochemical, toxicological and genomic investigation of a high-biomass producing Limnothrix strain isolated from Italian shallow drinking water reservoir.</title>
        <authorList>
            <person name="Simonazzi M."/>
            <person name="Shishido T.K."/>
            <person name="Delbaje E."/>
            <person name="Wahlsten M."/>
            <person name="Fewer D.P."/>
            <person name="Sivonen K."/>
            <person name="Pezzolesi L."/>
            <person name="Pistocchi R."/>
        </authorList>
    </citation>
    <scope>NUCLEOTIDE SEQUENCE [LARGE SCALE GENOMIC DNA]</scope>
    <source>
        <strain evidence="10">LRLZ20PSL1</strain>
    </source>
</reference>
<evidence type="ECO:0000256" key="1">
    <source>
        <dbReference type="ARBA" id="ARBA00001947"/>
    </source>
</evidence>
<keyword evidence="4" id="KW-0378">Hydrolase</keyword>
<organism evidence="9 10">
    <name type="scientific">Limnothrix redekei LRLZ20PSL1</name>
    <dbReference type="NCBI Taxonomy" id="3112953"/>
    <lineage>
        <taxon>Bacteria</taxon>
        <taxon>Bacillati</taxon>
        <taxon>Cyanobacteriota</taxon>
        <taxon>Cyanophyceae</taxon>
        <taxon>Pseudanabaenales</taxon>
        <taxon>Pseudanabaenaceae</taxon>
        <taxon>Limnothrix</taxon>
    </lineage>
</organism>
<keyword evidence="6" id="KW-0482">Metalloprotease</keyword>
<sequence length="565" mass="63854">MGQVSFDRLYRYAELSEILQSYAAAFPQLVQLASIGRSYEGRDIWLLTITNRETGPDRHKPALWVDGNIHATELAPSTACLYLLDFLTKHYGNDPDVTRCLDSRVFYLCPRVNPDGAELALADRPKFVRSSTRPYPGDRLAGGPSELQMEDIDGDGRILWMRVPDPNGAWKVSDRDPRLLVRRDPIETGGTYYRLLPEGRIDRYDGATIATPPPTEGLDLNRNFPMQWRPEPEQAGAGNYPTSEPETRAIADFIAHHPNLNAAVAFHTFGGLLLRPYSHATDMELPQADWLNYRAIGQKGTELTDYPATSVFEGYCDHPKNVMTGAFDDWCYEERGLFAWTVELWNLPQAAGVKTPKLLEWLDDHPIEEDLALLKWNDEVLDGRGYVDWYAWEHPQLGKVELGGWNQICTWRNPPAHLLEREIERFPRWLLWQLLISPRLEPVKATAQSLGDRLFQVEWVVQNTGWLPTNGTQKAIEKGAVQPCRAAIVLPPGAELISGQPEVSLGHLAGRSHQPTTPYYDHMDPTDDRSRVVWLVRGEPGMVVELTARGDRAGWVQQAIVLPNL</sequence>
<comment type="cofactor">
    <cofactor evidence="1">
        <name>Zn(2+)</name>
        <dbReference type="ChEBI" id="CHEBI:29105"/>
    </cofactor>
</comment>